<accession>A0AC34F5F0</accession>
<proteinExistence type="predicted"/>
<reference evidence="2" key="1">
    <citation type="submission" date="2022-11" db="UniProtKB">
        <authorList>
            <consortium name="WormBaseParasite"/>
        </authorList>
    </citation>
    <scope>IDENTIFICATION</scope>
</reference>
<organism evidence="1 2">
    <name type="scientific">Panagrolaimus sp. ES5</name>
    <dbReference type="NCBI Taxonomy" id="591445"/>
    <lineage>
        <taxon>Eukaryota</taxon>
        <taxon>Metazoa</taxon>
        <taxon>Ecdysozoa</taxon>
        <taxon>Nematoda</taxon>
        <taxon>Chromadorea</taxon>
        <taxon>Rhabditida</taxon>
        <taxon>Tylenchina</taxon>
        <taxon>Panagrolaimomorpha</taxon>
        <taxon>Panagrolaimoidea</taxon>
        <taxon>Panagrolaimidae</taxon>
        <taxon>Panagrolaimus</taxon>
    </lineage>
</organism>
<evidence type="ECO:0000313" key="2">
    <source>
        <dbReference type="WBParaSite" id="ES5_v2.g12193.t1"/>
    </source>
</evidence>
<dbReference type="Proteomes" id="UP000887579">
    <property type="component" value="Unplaced"/>
</dbReference>
<dbReference type="WBParaSite" id="ES5_v2.g12193.t1">
    <property type="protein sequence ID" value="ES5_v2.g12193.t1"/>
    <property type="gene ID" value="ES5_v2.g12193"/>
</dbReference>
<protein>
    <submittedName>
        <fullName evidence="2">Mitogen-activated protein kinase organizer 1</fullName>
    </submittedName>
</protein>
<name>A0AC34F5F0_9BILA</name>
<evidence type="ECO:0000313" key="1">
    <source>
        <dbReference type="Proteomes" id="UP000887579"/>
    </source>
</evidence>
<sequence>MLPTSSTSRNLPTKLIHSFGCNQGALRTVRFNSMSFLFIADYGNNILDDGNYCLTGGVDKTVALWNPFKATLLHSYTGCGGEIRALSSSGDNSMIIAGGTDKIATIFDVESGKLLKRFRGHGSWINSVAFDDESSLAFSAGQEGLVYVWDLRDRKEIAQILDEANDAVLCIDINGSQIATGSADHRMRLYDVRQGRLSVVDAGESVTDVHITDDNECILMSSMKQSIKVVDKSNGQTLAEYKGHSNEEFQIECGILPSKDEVVSGSEDGYVYIYDFVAMNIIAKLDHSPAKFIHSITIHPKKAALITSARDRVFVWTSEDFI</sequence>